<dbReference type="CDD" id="cd02136">
    <property type="entry name" value="PnbA_NfnB-like"/>
    <property type="match status" value="1"/>
</dbReference>
<comment type="similarity">
    <text evidence="1">Belongs to the nitroreductase family.</text>
</comment>
<dbReference type="PANTHER" id="PTHR43673">
    <property type="entry name" value="NAD(P)H NITROREDUCTASE YDGI-RELATED"/>
    <property type="match status" value="1"/>
</dbReference>
<reference evidence="4 5" key="1">
    <citation type="submission" date="2016-10" db="EMBL/GenBank/DDBJ databases">
        <authorList>
            <person name="de Groot N.N."/>
        </authorList>
    </citation>
    <scope>NUCLEOTIDE SEQUENCE [LARGE SCALE GENOMIC DNA]</scope>
    <source>
        <strain evidence="4 5">DSM 16981</strain>
    </source>
</reference>
<dbReference type="Gene3D" id="3.40.109.10">
    <property type="entry name" value="NADH Oxidase"/>
    <property type="match status" value="1"/>
</dbReference>
<dbReference type="OrthoDB" id="9812105at2"/>
<organism evidence="4 5">
    <name type="scientific">Megasphaera paucivorans</name>
    <dbReference type="NCBI Taxonomy" id="349095"/>
    <lineage>
        <taxon>Bacteria</taxon>
        <taxon>Bacillati</taxon>
        <taxon>Bacillota</taxon>
        <taxon>Negativicutes</taxon>
        <taxon>Veillonellales</taxon>
        <taxon>Veillonellaceae</taxon>
        <taxon>Megasphaera</taxon>
    </lineage>
</organism>
<keyword evidence="5" id="KW-1185">Reference proteome</keyword>
<dbReference type="InterPro" id="IPR000415">
    <property type="entry name" value="Nitroreductase-like"/>
</dbReference>
<evidence type="ECO:0000256" key="1">
    <source>
        <dbReference type="ARBA" id="ARBA00007118"/>
    </source>
</evidence>
<sequence length="197" mass="22514">MIKEIMERRSIRKFLPRQIDKTDILYIIESGIKAPSAKNRQPWKFIVIQGTAKEKMLQAFCNGVQREEKGPACLPGSVQFIQGARHTIEIMKQAPVIIFVLNTMGKNMFAPMTDEDRVFEVCNIQSVSAAVQNMLLAATERGIGSLWICDIYFAYQELCEWMDRDGELLAAIALGYSEEQPEPRPRKKIAEVVEWME</sequence>
<evidence type="ECO:0000259" key="3">
    <source>
        <dbReference type="Pfam" id="PF00881"/>
    </source>
</evidence>
<dbReference type="EMBL" id="FNHQ01000003">
    <property type="protein sequence ID" value="SDM25144.1"/>
    <property type="molecule type" value="Genomic_DNA"/>
</dbReference>
<dbReference type="InterPro" id="IPR029479">
    <property type="entry name" value="Nitroreductase"/>
</dbReference>
<evidence type="ECO:0000256" key="2">
    <source>
        <dbReference type="ARBA" id="ARBA00023002"/>
    </source>
</evidence>
<dbReference type="Pfam" id="PF00881">
    <property type="entry name" value="Nitroreductase"/>
    <property type="match status" value="1"/>
</dbReference>
<feature type="domain" description="Nitroreductase" evidence="3">
    <location>
        <begin position="5"/>
        <end position="176"/>
    </location>
</feature>
<dbReference type="AlphaFoldDB" id="A0A1G9RPN1"/>
<dbReference type="RefSeq" id="WP_091647916.1">
    <property type="nucleotide sequence ID" value="NZ_FNHQ01000003.1"/>
</dbReference>
<protein>
    <submittedName>
        <fullName evidence="4">Nitroreductase</fullName>
    </submittedName>
</protein>
<dbReference type="Proteomes" id="UP000199309">
    <property type="component" value="Unassembled WGS sequence"/>
</dbReference>
<evidence type="ECO:0000313" key="4">
    <source>
        <dbReference type="EMBL" id="SDM25144.1"/>
    </source>
</evidence>
<evidence type="ECO:0000313" key="5">
    <source>
        <dbReference type="Proteomes" id="UP000199309"/>
    </source>
</evidence>
<dbReference type="SUPFAM" id="SSF55469">
    <property type="entry name" value="FMN-dependent nitroreductase-like"/>
    <property type="match status" value="1"/>
</dbReference>
<accession>A0A1G9RPN1</accession>
<name>A0A1G9RPN1_9FIRM</name>
<keyword evidence="2" id="KW-0560">Oxidoreductase</keyword>
<proteinExistence type="inferred from homology"/>
<dbReference type="PANTHER" id="PTHR43673:SF10">
    <property type="entry name" value="NADH DEHYDROGENASE_NAD(P)H NITROREDUCTASE XCC3605-RELATED"/>
    <property type="match status" value="1"/>
</dbReference>
<dbReference type="GO" id="GO:0016491">
    <property type="term" value="F:oxidoreductase activity"/>
    <property type="evidence" value="ECO:0007669"/>
    <property type="project" value="UniProtKB-KW"/>
</dbReference>
<gene>
    <name evidence="4" type="ORF">SAMN05660299_00529</name>
</gene>
<dbReference type="STRING" id="349095.SAMN05660299_00529"/>